<dbReference type="SUPFAM" id="SSF75005">
    <property type="entry name" value="Arabinanase/levansucrase/invertase"/>
    <property type="match status" value="1"/>
</dbReference>
<dbReference type="AlphaFoldDB" id="A0A7V2F729"/>
<comment type="caution">
    <text evidence="8">The sequence shown here is derived from an EMBL/GenBank/DDBJ whole genome shotgun (WGS) entry which is preliminary data.</text>
</comment>
<feature type="active site" description="Proton donor" evidence="6">
    <location>
        <position position="214"/>
    </location>
</feature>
<feature type="active site" description="Proton acceptor" evidence="6">
    <location>
        <position position="29"/>
    </location>
</feature>
<dbReference type="CDD" id="cd18830">
    <property type="entry name" value="GH43_CjArb43A-like"/>
    <property type="match status" value="1"/>
</dbReference>
<evidence type="ECO:0000256" key="2">
    <source>
        <dbReference type="ARBA" id="ARBA00009865"/>
    </source>
</evidence>
<evidence type="ECO:0000256" key="1">
    <source>
        <dbReference type="ARBA" id="ARBA00004834"/>
    </source>
</evidence>
<dbReference type="PANTHER" id="PTHR43301">
    <property type="entry name" value="ARABINAN ENDO-1,5-ALPHA-L-ARABINOSIDASE"/>
    <property type="match status" value="1"/>
</dbReference>
<evidence type="ECO:0000313" key="8">
    <source>
        <dbReference type="EMBL" id="HER96533.1"/>
    </source>
</evidence>
<dbReference type="Pfam" id="PF04616">
    <property type="entry name" value="Glyco_hydro_43"/>
    <property type="match status" value="1"/>
</dbReference>
<comment type="similarity">
    <text evidence="2 5">Belongs to the glycosyl hydrolase 43 family.</text>
</comment>
<dbReference type="EMBL" id="DSGB01000006">
    <property type="protein sequence ID" value="HER96533.1"/>
    <property type="molecule type" value="Genomic_DNA"/>
</dbReference>
<dbReference type="InterPro" id="IPR016840">
    <property type="entry name" value="Glyco_hydro_43_endo_a_Ara-ase"/>
</dbReference>
<dbReference type="PIRSF" id="PIRSF026534">
    <property type="entry name" value="Endo_alpha-L-arabinosidase"/>
    <property type="match status" value="1"/>
</dbReference>
<feature type="site" description="Important for substrate recognition" evidence="7">
    <location>
        <position position="284"/>
    </location>
</feature>
<dbReference type="InterPro" id="IPR050727">
    <property type="entry name" value="GH43_arabinanases"/>
</dbReference>
<keyword evidence="3 5" id="KW-0378">Hydrolase</keyword>
<organism evidence="8">
    <name type="scientific">Rhodothermus marinus</name>
    <name type="common">Rhodothermus obamensis</name>
    <dbReference type="NCBI Taxonomy" id="29549"/>
    <lineage>
        <taxon>Bacteria</taxon>
        <taxon>Pseudomonadati</taxon>
        <taxon>Rhodothermota</taxon>
        <taxon>Rhodothermia</taxon>
        <taxon>Rhodothermales</taxon>
        <taxon>Rhodothermaceae</taxon>
        <taxon>Rhodothermus</taxon>
    </lineage>
</organism>
<dbReference type="PANTHER" id="PTHR43301:SF3">
    <property type="entry name" value="ARABINAN ENDO-1,5-ALPHA-L-ARABINOSIDASE A-RELATED"/>
    <property type="match status" value="1"/>
</dbReference>
<evidence type="ECO:0000256" key="4">
    <source>
        <dbReference type="ARBA" id="ARBA00023295"/>
    </source>
</evidence>
<name>A0A7V2F729_RHOMR</name>
<reference evidence="8" key="1">
    <citation type="journal article" date="2020" name="mSystems">
        <title>Genome- and Community-Level Interaction Insights into Carbon Utilization and Element Cycling Functions of Hydrothermarchaeota in Hydrothermal Sediment.</title>
        <authorList>
            <person name="Zhou Z."/>
            <person name="Liu Y."/>
            <person name="Xu W."/>
            <person name="Pan J."/>
            <person name="Luo Z.H."/>
            <person name="Li M."/>
        </authorList>
    </citation>
    <scope>NUCLEOTIDE SEQUENCE [LARGE SCALE GENOMIC DNA]</scope>
    <source>
        <strain evidence="8">SpSt-143</strain>
    </source>
</reference>
<feature type="site" description="Important for catalytic activity, responsible for pKa modulation of the active site Glu and correct orientation of both the proton donor and substrate" evidence="7">
    <location>
        <position position="151"/>
    </location>
</feature>
<accession>A0A7V2F729</accession>
<keyword evidence="4 5" id="KW-0326">Glycosidase</keyword>
<gene>
    <name evidence="8" type="ORF">ENO59_08465</name>
</gene>
<dbReference type="UniPathway" id="UPA00667"/>
<dbReference type="InterPro" id="IPR006710">
    <property type="entry name" value="Glyco_hydro_43"/>
</dbReference>
<dbReference type="Gene3D" id="2.115.10.20">
    <property type="entry name" value="Glycosyl hydrolase domain, family 43"/>
    <property type="match status" value="1"/>
</dbReference>
<comment type="pathway">
    <text evidence="1 5">Glycan metabolism; L-arabinan degradation.</text>
</comment>
<evidence type="ECO:0000256" key="3">
    <source>
        <dbReference type="ARBA" id="ARBA00022801"/>
    </source>
</evidence>
<evidence type="ECO:0000256" key="7">
    <source>
        <dbReference type="PIRSR" id="PIRSR026534-3"/>
    </source>
</evidence>
<evidence type="ECO:0000256" key="5">
    <source>
        <dbReference type="PIRNR" id="PIRNR026534"/>
    </source>
</evidence>
<proteinExistence type="inferred from homology"/>
<dbReference type="GO" id="GO:0031222">
    <property type="term" value="P:arabinan catabolic process"/>
    <property type="evidence" value="ECO:0007669"/>
    <property type="project" value="UniProtKB-UniPathway"/>
</dbReference>
<evidence type="ECO:0000256" key="6">
    <source>
        <dbReference type="PIRSR" id="PIRSR026534-1"/>
    </source>
</evidence>
<dbReference type="GO" id="GO:0046558">
    <property type="term" value="F:arabinan endo-1,5-alpha-L-arabinosidase activity"/>
    <property type="evidence" value="ECO:0007669"/>
    <property type="project" value="InterPro"/>
</dbReference>
<sequence length="330" mass="38111">MLIRYGWLVLLGAIGGKLGAQPIDIRVHDPVLIRQDSFYYLFHTGRGISQWRSKDLRQWERLEPVFAEAPAWTEQVVPGFRQRNHIWAPDVLFYRGRYYLFYSISAFAKNTSAIGVATNLTLNPADPAYRWEDHGPVVRSVPGRDMWNAIDPNVVFDEKGQPWLVFGSFWLGIKLVRLDTSLTRLAEPQEWYTVAARPRTMTLDERDPGDGAIEAPFLFRKGDFFYLFVSWDYCCRGVRSNYKIVVGRARDIRGPYLDREGRDMRQGGGTLVLEGNERWPGVGHCAVYTFEGRDFLVFHGYDRLDEGRPKLWILPLLWDSEGWPLASLDD</sequence>
<protein>
    <submittedName>
        <fullName evidence="8">Arabinan endo-1,5-alpha-L-arabinosidase</fullName>
    </submittedName>
</protein>
<dbReference type="InterPro" id="IPR023296">
    <property type="entry name" value="Glyco_hydro_beta-prop_sf"/>
</dbReference>